<gene>
    <name evidence="9" type="ORF">PHYEVI_LOCUS3697</name>
</gene>
<dbReference type="PANTHER" id="PTHR11662">
    <property type="entry name" value="SOLUTE CARRIER FAMILY 17"/>
    <property type="match status" value="1"/>
</dbReference>
<feature type="transmembrane region" description="Helical" evidence="7">
    <location>
        <begin position="397"/>
        <end position="424"/>
    </location>
</feature>
<keyword evidence="2" id="KW-0813">Transport</keyword>
<evidence type="ECO:0000256" key="3">
    <source>
        <dbReference type="ARBA" id="ARBA00022692"/>
    </source>
</evidence>
<evidence type="ECO:0000256" key="6">
    <source>
        <dbReference type="ARBA" id="ARBA00023136"/>
    </source>
</evidence>
<keyword evidence="5 7" id="KW-1133">Transmembrane helix</keyword>
<dbReference type="InterPro" id="IPR050382">
    <property type="entry name" value="MFS_Na/Anion_cotransporter"/>
</dbReference>
<feature type="transmembrane region" description="Helical" evidence="7">
    <location>
        <begin position="266"/>
        <end position="284"/>
    </location>
</feature>
<dbReference type="SUPFAM" id="SSF103473">
    <property type="entry name" value="MFS general substrate transporter"/>
    <property type="match status" value="1"/>
</dbReference>
<name>A0A9N9TLW2_PHYSR</name>
<keyword evidence="6 7" id="KW-0472">Membrane</keyword>
<accession>A0A9N9TLW2</accession>
<comment type="subcellular location">
    <subcellularLocation>
        <location evidence="1">Membrane</location>
        <topology evidence="1">Multi-pass membrane protein</topology>
    </subcellularLocation>
</comment>
<keyword evidence="10" id="KW-1185">Reference proteome</keyword>
<feature type="transmembrane region" description="Helical" evidence="7">
    <location>
        <begin position="113"/>
        <end position="132"/>
    </location>
</feature>
<dbReference type="InterPro" id="IPR011701">
    <property type="entry name" value="MFS"/>
</dbReference>
<feature type="transmembrane region" description="Helical" evidence="7">
    <location>
        <begin position="173"/>
        <end position="191"/>
    </location>
</feature>
<dbReference type="InterPro" id="IPR036259">
    <property type="entry name" value="MFS_trans_sf"/>
</dbReference>
<dbReference type="AlphaFoldDB" id="A0A9N9TLW2"/>
<sequence>MKKIPTRFWIAVMVFFSTYINYTTRVNMSMSIVSMTKGKTKKTPECIILKQKEQGTHEDNPEDATQKPLPDYGERYDWDEHVQAQILGSYFWGYIVTSLPGGAASEWWGPRKVIFWTVLLTAIFNVSSVFAAWYHFALLIGCRFLVGLMAGFVYPALQVLIAKWAPPAEKGKFMACMMGNTLSTCITWPLVGSVTTAFGWDWGFYSISIQLVAFCAIFWFVAADSPDDHKFISEAEVAFIKEAQAGSVTKKKHRAPYAQILKNGPFWVLLLLHSCNLWGLYVQLQSVPKFMNEVVGFNMRDSGFLVALPHLSRLVFSFLYGYIGDWLNNKKVLSRKAVRKTFCVFSHIIPGILMASICLVGCNYIAIVALLVFSIAINGAVVLTTLSNPHDLAPNFVGSIFGINNLIGGMSGFIVPAITAVLVAEHNGTKEWGYTFILGGSVYIFGGVVFILFGSVEEQSWNRIADQ</sequence>
<dbReference type="GO" id="GO:0016020">
    <property type="term" value="C:membrane"/>
    <property type="evidence" value="ECO:0007669"/>
    <property type="project" value="UniProtKB-SubCell"/>
</dbReference>
<evidence type="ECO:0000256" key="2">
    <source>
        <dbReference type="ARBA" id="ARBA00022448"/>
    </source>
</evidence>
<dbReference type="Proteomes" id="UP001153712">
    <property type="component" value="Chromosome 13"/>
</dbReference>
<evidence type="ECO:0000256" key="4">
    <source>
        <dbReference type="ARBA" id="ARBA00022847"/>
    </source>
</evidence>
<dbReference type="OrthoDB" id="2985014at2759"/>
<evidence type="ECO:0000259" key="8">
    <source>
        <dbReference type="PROSITE" id="PS50850"/>
    </source>
</evidence>
<feature type="domain" description="Major facilitator superfamily (MFS) profile" evidence="8">
    <location>
        <begin position="10"/>
        <end position="458"/>
    </location>
</feature>
<dbReference type="FunFam" id="1.20.1250.20:FF:000003">
    <property type="entry name" value="Solute carrier family 17 member 3"/>
    <property type="match status" value="1"/>
</dbReference>
<dbReference type="EMBL" id="OU900106">
    <property type="protein sequence ID" value="CAG9857292.1"/>
    <property type="molecule type" value="Genomic_DNA"/>
</dbReference>
<evidence type="ECO:0000256" key="7">
    <source>
        <dbReference type="SAM" id="Phobius"/>
    </source>
</evidence>
<dbReference type="InterPro" id="IPR020846">
    <property type="entry name" value="MFS_dom"/>
</dbReference>
<protein>
    <recommendedName>
        <fullName evidence="8">Major facilitator superfamily (MFS) profile domain-containing protein</fullName>
    </recommendedName>
</protein>
<feature type="transmembrane region" description="Helical" evidence="7">
    <location>
        <begin position="6"/>
        <end position="22"/>
    </location>
</feature>
<dbReference type="GO" id="GO:0015293">
    <property type="term" value="F:symporter activity"/>
    <property type="evidence" value="ECO:0007669"/>
    <property type="project" value="UniProtKB-KW"/>
</dbReference>
<feature type="transmembrane region" description="Helical" evidence="7">
    <location>
        <begin position="203"/>
        <end position="222"/>
    </location>
</feature>
<feature type="transmembrane region" description="Helical" evidence="7">
    <location>
        <begin position="138"/>
        <end position="161"/>
    </location>
</feature>
<keyword evidence="3 7" id="KW-0812">Transmembrane</keyword>
<reference evidence="9" key="1">
    <citation type="submission" date="2022-01" db="EMBL/GenBank/DDBJ databases">
        <authorList>
            <person name="King R."/>
        </authorList>
    </citation>
    <scope>NUCLEOTIDE SEQUENCE</scope>
</reference>
<dbReference type="GO" id="GO:0006820">
    <property type="term" value="P:monoatomic anion transport"/>
    <property type="evidence" value="ECO:0007669"/>
    <property type="project" value="TreeGrafter"/>
</dbReference>
<proteinExistence type="predicted"/>
<dbReference type="Pfam" id="PF07690">
    <property type="entry name" value="MFS_1"/>
    <property type="match status" value="1"/>
</dbReference>
<evidence type="ECO:0000256" key="1">
    <source>
        <dbReference type="ARBA" id="ARBA00004141"/>
    </source>
</evidence>
<organism evidence="9 10">
    <name type="scientific">Phyllotreta striolata</name>
    <name type="common">Striped flea beetle</name>
    <name type="synonym">Crioceris striolata</name>
    <dbReference type="NCBI Taxonomy" id="444603"/>
    <lineage>
        <taxon>Eukaryota</taxon>
        <taxon>Metazoa</taxon>
        <taxon>Ecdysozoa</taxon>
        <taxon>Arthropoda</taxon>
        <taxon>Hexapoda</taxon>
        <taxon>Insecta</taxon>
        <taxon>Pterygota</taxon>
        <taxon>Neoptera</taxon>
        <taxon>Endopterygota</taxon>
        <taxon>Coleoptera</taxon>
        <taxon>Polyphaga</taxon>
        <taxon>Cucujiformia</taxon>
        <taxon>Chrysomeloidea</taxon>
        <taxon>Chrysomelidae</taxon>
        <taxon>Galerucinae</taxon>
        <taxon>Alticini</taxon>
        <taxon>Phyllotreta</taxon>
    </lineage>
</organism>
<feature type="transmembrane region" description="Helical" evidence="7">
    <location>
        <begin position="304"/>
        <end position="323"/>
    </location>
</feature>
<evidence type="ECO:0000313" key="10">
    <source>
        <dbReference type="Proteomes" id="UP001153712"/>
    </source>
</evidence>
<dbReference type="PROSITE" id="PS50850">
    <property type="entry name" value="MFS"/>
    <property type="match status" value="1"/>
</dbReference>
<dbReference type="PANTHER" id="PTHR11662:SF336">
    <property type="entry name" value="LP19554P"/>
    <property type="match status" value="1"/>
</dbReference>
<feature type="transmembrane region" description="Helical" evidence="7">
    <location>
        <begin position="344"/>
        <end position="377"/>
    </location>
</feature>
<feature type="transmembrane region" description="Helical" evidence="7">
    <location>
        <begin position="436"/>
        <end position="456"/>
    </location>
</feature>
<keyword evidence="4" id="KW-0769">Symport</keyword>
<evidence type="ECO:0000313" key="9">
    <source>
        <dbReference type="EMBL" id="CAG9857292.1"/>
    </source>
</evidence>
<dbReference type="FunFam" id="1.20.1250.20:FF:000423">
    <property type="entry name" value="Putative inorganic phosphate cotransporter-like Protein"/>
    <property type="match status" value="1"/>
</dbReference>
<dbReference type="Gene3D" id="1.20.1250.20">
    <property type="entry name" value="MFS general substrate transporter like domains"/>
    <property type="match status" value="2"/>
</dbReference>
<evidence type="ECO:0000256" key="5">
    <source>
        <dbReference type="ARBA" id="ARBA00022989"/>
    </source>
</evidence>